<dbReference type="AlphaFoldDB" id="A0A5B8UDB6"/>
<dbReference type="PANTHER" id="PTHR46401">
    <property type="entry name" value="GLYCOSYLTRANSFERASE WBBK-RELATED"/>
    <property type="match status" value="1"/>
</dbReference>
<dbReference type="KEGG" id="fgg:FSB75_01710"/>
<dbReference type="SUPFAM" id="SSF53756">
    <property type="entry name" value="UDP-Glycosyltransferase/glycogen phosphorylase"/>
    <property type="match status" value="1"/>
</dbReference>
<dbReference type="Gene3D" id="3.40.50.2000">
    <property type="entry name" value="Glycogen Phosphorylase B"/>
    <property type="match status" value="2"/>
</dbReference>
<dbReference type="OrthoDB" id="9795068at2"/>
<organism evidence="4 5">
    <name type="scientific">Flavisolibacter ginsenosidimutans</name>
    <dbReference type="NCBI Taxonomy" id="661481"/>
    <lineage>
        <taxon>Bacteria</taxon>
        <taxon>Pseudomonadati</taxon>
        <taxon>Bacteroidota</taxon>
        <taxon>Chitinophagia</taxon>
        <taxon>Chitinophagales</taxon>
        <taxon>Chitinophagaceae</taxon>
        <taxon>Flavisolibacter</taxon>
    </lineage>
</organism>
<dbReference type="Pfam" id="PF13439">
    <property type="entry name" value="Glyco_transf_4"/>
    <property type="match status" value="1"/>
</dbReference>
<dbReference type="EMBL" id="CP042433">
    <property type="protein sequence ID" value="QEC54667.1"/>
    <property type="molecule type" value="Genomic_DNA"/>
</dbReference>
<evidence type="ECO:0000313" key="5">
    <source>
        <dbReference type="Proteomes" id="UP000321204"/>
    </source>
</evidence>
<name>A0A5B8UDB6_9BACT</name>
<evidence type="ECO:0000313" key="4">
    <source>
        <dbReference type="EMBL" id="QEC54667.1"/>
    </source>
</evidence>
<reference evidence="4 5" key="1">
    <citation type="journal article" date="2015" name="Int. J. Syst. Evol. Microbiol.">
        <title>Flavisolibacter ginsenosidimutans sp. nov., with ginsenoside-converting activity isolated from soil used for cultivating ginseng.</title>
        <authorList>
            <person name="Zhao Y."/>
            <person name="Liu Q."/>
            <person name="Kang M.S."/>
            <person name="Jin F."/>
            <person name="Yu H."/>
            <person name="Im W.T."/>
        </authorList>
    </citation>
    <scope>NUCLEOTIDE SEQUENCE [LARGE SCALE GENOMIC DNA]</scope>
    <source>
        <strain evidence="4 5">Gsoil 636</strain>
    </source>
</reference>
<gene>
    <name evidence="4" type="ORF">FSB75_01710</name>
</gene>
<evidence type="ECO:0000259" key="3">
    <source>
        <dbReference type="Pfam" id="PF13439"/>
    </source>
</evidence>
<dbReference type="GO" id="GO:0016757">
    <property type="term" value="F:glycosyltransferase activity"/>
    <property type="evidence" value="ECO:0007669"/>
    <property type="project" value="InterPro"/>
</dbReference>
<dbReference type="Pfam" id="PF00534">
    <property type="entry name" value="Glycos_transf_1"/>
    <property type="match status" value="1"/>
</dbReference>
<dbReference type="PANTHER" id="PTHR46401:SF2">
    <property type="entry name" value="GLYCOSYLTRANSFERASE WBBK-RELATED"/>
    <property type="match status" value="1"/>
</dbReference>
<feature type="domain" description="Glycosyl transferase family 1" evidence="2">
    <location>
        <begin position="215"/>
        <end position="364"/>
    </location>
</feature>
<protein>
    <submittedName>
        <fullName evidence="4">Glycosyltransferase family 4 protein</fullName>
    </submittedName>
</protein>
<dbReference type="Proteomes" id="UP000321204">
    <property type="component" value="Chromosome"/>
</dbReference>
<keyword evidence="1 4" id="KW-0808">Transferase</keyword>
<proteinExistence type="predicted"/>
<feature type="domain" description="Glycosyltransferase subfamily 4-like N-terminal" evidence="3">
    <location>
        <begin position="94"/>
        <end position="205"/>
    </location>
</feature>
<dbReference type="RefSeq" id="WP_146781807.1">
    <property type="nucleotide sequence ID" value="NZ_BAABIO010000006.1"/>
</dbReference>
<sequence length="395" mass="45336">MKNIQSSYVLWLPSWYPNKAEPYNGDFIQRHARAVSLTEKVHVIYVMRDPSAAITSSILTETKSEGELKETLIYYYLRPMKFKWLERLLSFRIYVRLYKAAVLKCLKEEGRPKLVHLYIAFKAGVIALWLKKRFGLAYVLSEQWTIYLPGAEPGFPNLPFSNRYLIKKIMRQAAGVMVVSDYLGQRLQQLFGVSKPAVIPNVVDEKIFFYRKESSHSANRFVHVSTLTYQKNPEAIVEAFSILKQKGCLFTLDVIGPQMPGLKALVRRYGLENDIFFRGEMPQEQLVKFVQNADALILYSRYETFGCVLIEANACGVPVIVSDIPVLRENVTDGFNGMFAAAENGVALSDQILYFIQNKTQFDKEEIAGYTIKKFNYTRIGAQFEVWYKEHAADC</sequence>
<dbReference type="InterPro" id="IPR028098">
    <property type="entry name" value="Glyco_trans_4-like_N"/>
</dbReference>
<keyword evidence="5" id="KW-1185">Reference proteome</keyword>
<dbReference type="InterPro" id="IPR001296">
    <property type="entry name" value="Glyco_trans_1"/>
</dbReference>
<evidence type="ECO:0000256" key="1">
    <source>
        <dbReference type="ARBA" id="ARBA00022679"/>
    </source>
</evidence>
<accession>A0A5B8UDB6</accession>
<evidence type="ECO:0000259" key="2">
    <source>
        <dbReference type="Pfam" id="PF00534"/>
    </source>
</evidence>